<name>A0A4Z2HJK6_9TELE</name>
<protein>
    <submittedName>
        <fullName evidence="2">Uncharacterized protein</fullName>
    </submittedName>
</protein>
<dbReference type="Proteomes" id="UP000314294">
    <property type="component" value="Unassembled WGS sequence"/>
</dbReference>
<reference evidence="2 3" key="1">
    <citation type="submission" date="2019-03" db="EMBL/GenBank/DDBJ databases">
        <title>First draft genome of Liparis tanakae, snailfish: a comprehensive survey of snailfish specific genes.</title>
        <authorList>
            <person name="Kim W."/>
            <person name="Song I."/>
            <person name="Jeong J.-H."/>
            <person name="Kim D."/>
            <person name="Kim S."/>
            <person name="Ryu S."/>
            <person name="Song J.Y."/>
            <person name="Lee S.K."/>
        </authorList>
    </citation>
    <scope>NUCLEOTIDE SEQUENCE [LARGE SCALE GENOMIC DNA]</scope>
    <source>
        <tissue evidence="2">Muscle</tissue>
    </source>
</reference>
<gene>
    <name evidence="2" type="ORF">EYF80_023819</name>
</gene>
<dbReference type="EMBL" id="SRLO01000227">
    <property type="protein sequence ID" value="TNN65946.1"/>
    <property type="molecule type" value="Genomic_DNA"/>
</dbReference>
<sequence>MDQVKSQVLREQVSVTVPVQLAGRLCHLEMLRQSLQEGEVTVRQQQSTEDTQRSVEHGSLRRTRIAPQPTPTEGRAARTPAAAELHSSTH</sequence>
<dbReference type="AlphaFoldDB" id="A0A4Z2HJK6"/>
<feature type="region of interest" description="Disordered" evidence="1">
    <location>
        <begin position="41"/>
        <end position="90"/>
    </location>
</feature>
<evidence type="ECO:0000313" key="2">
    <source>
        <dbReference type="EMBL" id="TNN65946.1"/>
    </source>
</evidence>
<keyword evidence="3" id="KW-1185">Reference proteome</keyword>
<evidence type="ECO:0000313" key="3">
    <source>
        <dbReference type="Proteomes" id="UP000314294"/>
    </source>
</evidence>
<proteinExistence type="predicted"/>
<feature type="compositionally biased region" description="Basic and acidic residues" evidence="1">
    <location>
        <begin position="50"/>
        <end position="59"/>
    </location>
</feature>
<organism evidence="2 3">
    <name type="scientific">Liparis tanakae</name>
    <name type="common">Tanaka's snailfish</name>
    <dbReference type="NCBI Taxonomy" id="230148"/>
    <lineage>
        <taxon>Eukaryota</taxon>
        <taxon>Metazoa</taxon>
        <taxon>Chordata</taxon>
        <taxon>Craniata</taxon>
        <taxon>Vertebrata</taxon>
        <taxon>Euteleostomi</taxon>
        <taxon>Actinopterygii</taxon>
        <taxon>Neopterygii</taxon>
        <taxon>Teleostei</taxon>
        <taxon>Neoteleostei</taxon>
        <taxon>Acanthomorphata</taxon>
        <taxon>Eupercaria</taxon>
        <taxon>Perciformes</taxon>
        <taxon>Cottioidei</taxon>
        <taxon>Cottales</taxon>
        <taxon>Liparidae</taxon>
        <taxon>Liparis</taxon>
    </lineage>
</organism>
<accession>A0A4Z2HJK6</accession>
<comment type="caution">
    <text evidence="2">The sequence shown here is derived from an EMBL/GenBank/DDBJ whole genome shotgun (WGS) entry which is preliminary data.</text>
</comment>
<evidence type="ECO:0000256" key="1">
    <source>
        <dbReference type="SAM" id="MobiDB-lite"/>
    </source>
</evidence>